<feature type="region of interest" description="Disordered" evidence="1">
    <location>
        <begin position="343"/>
        <end position="366"/>
    </location>
</feature>
<sequence length="382" mass="41200">MSDPQPPQKTVNVMTVGMDSRKQAIFRMAFKMHTLHHYRLLEDQPDEPPHLAIFDLDRPDADSAWQTFRSEHPSLPTLIVTVETPASPPAPVLLKPIRVESLFPRLRQLLTGGEAAIVPPAQTARPNELPPPAQSQDTPPQPTASPQPAAVRPAPAGATWPDNIEYFDPRQGLLGALLQARRTRTPCVISLAGSKALIVLPELDRVIALHNERQLQAACLDDAIAVSSQPLTAEDTTNAEPANLTALTWQVALWTSHGRLIAGFPDQAPIRLRHWPNLTRLAPVPNGMRIAAFWSRAPANLRLTVRMLGLPAEQVFSFLAASYSIGILDSSLLKGAGKAAQQPDAAPAATTPAQPDARVGADAGSAERSGFLSRLLKKVAGL</sequence>
<dbReference type="Proteomes" id="UP000295135">
    <property type="component" value="Unassembled WGS sequence"/>
</dbReference>
<accession>A0A4R3K0K0</accession>
<protein>
    <submittedName>
        <fullName evidence="2">Uncharacterized protein</fullName>
    </submittedName>
</protein>
<dbReference type="AlphaFoldDB" id="A0A4R3K0K0"/>
<organism evidence="2 3">
    <name type="scientific">Sulfuritortus calidifontis</name>
    <dbReference type="NCBI Taxonomy" id="1914471"/>
    <lineage>
        <taxon>Bacteria</taxon>
        <taxon>Pseudomonadati</taxon>
        <taxon>Pseudomonadota</taxon>
        <taxon>Betaproteobacteria</taxon>
        <taxon>Nitrosomonadales</taxon>
        <taxon>Thiobacillaceae</taxon>
        <taxon>Sulfuritortus</taxon>
    </lineage>
</organism>
<evidence type="ECO:0000313" key="3">
    <source>
        <dbReference type="Proteomes" id="UP000295135"/>
    </source>
</evidence>
<name>A0A4R3K0K0_9PROT</name>
<keyword evidence="3" id="KW-1185">Reference proteome</keyword>
<feature type="compositionally biased region" description="Low complexity" evidence="1">
    <location>
        <begin position="343"/>
        <end position="357"/>
    </location>
</feature>
<dbReference type="OrthoDB" id="3212305at2"/>
<evidence type="ECO:0000256" key="1">
    <source>
        <dbReference type="SAM" id="MobiDB-lite"/>
    </source>
</evidence>
<reference evidence="2 3" key="1">
    <citation type="submission" date="2019-03" db="EMBL/GenBank/DDBJ databases">
        <title>Genomic Encyclopedia of Type Strains, Phase IV (KMG-IV): sequencing the most valuable type-strain genomes for metagenomic binning, comparative biology and taxonomic classification.</title>
        <authorList>
            <person name="Goeker M."/>
        </authorList>
    </citation>
    <scope>NUCLEOTIDE SEQUENCE [LARGE SCALE GENOMIC DNA]</scope>
    <source>
        <strain evidence="2 3">DSM 103923</strain>
    </source>
</reference>
<evidence type="ECO:0000313" key="2">
    <source>
        <dbReference type="EMBL" id="TCS73491.1"/>
    </source>
</evidence>
<feature type="compositionally biased region" description="Pro residues" evidence="1">
    <location>
        <begin position="128"/>
        <end position="145"/>
    </location>
</feature>
<feature type="region of interest" description="Disordered" evidence="1">
    <location>
        <begin position="122"/>
        <end position="157"/>
    </location>
</feature>
<dbReference type="RefSeq" id="WP_126458945.1">
    <property type="nucleotide sequence ID" value="NZ_AP018721.1"/>
</dbReference>
<gene>
    <name evidence="2" type="ORF">EDC61_102269</name>
</gene>
<dbReference type="EMBL" id="SLZY01000002">
    <property type="protein sequence ID" value="TCS73491.1"/>
    <property type="molecule type" value="Genomic_DNA"/>
</dbReference>
<comment type="caution">
    <text evidence="2">The sequence shown here is derived from an EMBL/GenBank/DDBJ whole genome shotgun (WGS) entry which is preliminary data.</text>
</comment>
<proteinExistence type="predicted"/>